<evidence type="ECO:0000259" key="5">
    <source>
        <dbReference type="Pfam" id="PF08100"/>
    </source>
</evidence>
<dbReference type="PANTHER" id="PTHR43712:SF2">
    <property type="entry name" value="O-METHYLTRANSFERASE CICE"/>
    <property type="match status" value="1"/>
</dbReference>
<dbReference type="EMBL" id="QQAX01000011">
    <property type="protein sequence ID" value="RDI43435.1"/>
    <property type="molecule type" value="Genomic_DNA"/>
</dbReference>
<keyword evidence="2 6" id="KW-0808">Transferase</keyword>
<keyword evidence="3" id="KW-0949">S-adenosyl-L-methionine</keyword>
<keyword evidence="7" id="KW-1185">Reference proteome</keyword>
<dbReference type="PIRSF" id="PIRSF005739">
    <property type="entry name" value="O-mtase"/>
    <property type="match status" value="1"/>
</dbReference>
<protein>
    <submittedName>
        <fullName evidence="6">Methyltransferase family protein</fullName>
    </submittedName>
</protein>
<dbReference type="SUPFAM" id="SSF46785">
    <property type="entry name" value="Winged helix' DNA-binding domain"/>
    <property type="match status" value="1"/>
</dbReference>
<proteinExistence type="predicted"/>
<evidence type="ECO:0000256" key="2">
    <source>
        <dbReference type="ARBA" id="ARBA00022679"/>
    </source>
</evidence>
<dbReference type="InterPro" id="IPR036390">
    <property type="entry name" value="WH_DNA-bd_sf"/>
</dbReference>
<dbReference type="InterPro" id="IPR016461">
    <property type="entry name" value="COMT-like"/>
</dbReference>
<evidence type="ECO:0000259" key="4">
    <source>
        <dbReference type="Pfam" id="PF00891"/>
    </source>
</evidence>
<organism evidence="6 7">
    <name type="scientific">Aquicella lusitana</name>
    <dbReference type="NCBI Taxonomy" id="254246"/>
    <lineage>
        <taxon>Bacteria</taxon>
        <taxon>Pseudomonadati</taxon>
        <taxon>Pseudomonadota</taxon>
        <taxon>Gammaproteobacteria</taxon>
        <taxon>Legionellales</taxon>
        <taxon>Coxiellaceae</taxon>
        <taxon>Aquicella</taxon>
    </lineage>
</organism>
<reference evidence="6 7" key="1">
    <citation type="submission" date="2018-07" db="EMBL/GenBank/DDBJ databases">
        <title>Genomic Encyclopedia of Type Strains, Phase IV (KMG-IV): sequencing the most valuable type-strain genomes for metagenomic binning, comparative biology and taxonomic classification.</title>
        <authorList>
            <person name="Goeker M."/>
        </authorList>
    </citation>
    <scope>NUCLEOTIDE SEQUENCE [LARGE SCALE GENOMIC DNA]</scope>
    <source>
        <strain evidence="6 7">DSM 16500</strain>
    </source>
</reference>
<dbReference type="Pfam" id="PF00891">
    <property type="entry name" value="Methyltransf_2"/>
    <property type="match status" value="1"/>
</dbReference>
<dbReference type="SUPFAM" id="SSF53335">
    <property type="entry name" value="S-adenosyl-L-methionine-dependent methyltransferases"/>
    <property type="match status" value="1"/>
</dbReference>
<dbReference type="PANTHER" id="PTHR43712">
    <property type="entry name" value="PUTATIVE (AFU_ORTHOLOGUE AFUA_4G14580)-RELATED"/>
    <property type="match status" value="1"/>
</dbReference>
<dbReference type="OrthoDB" id="582216at2"/>
<dbReference type="InterPro" id="IPR012967">
    <property type="entry name" value="COMT_dimerisation"/>
</dbReference>
<gene>
    <name evidence="6" type="ORF">C8D86_11191</name>
</gene>
<dbReference type="GO" id="GO:0008171">
    <property type="term" value="F:O-methyltransferase activity"/>
    <property type="evidence" value="ECO:0007669"/>
    <property type="project" value="InterPro"/>
</dbReference>
<name>A0A370GI02_9COXI</name>
<feature type="domain" description="O-methyltransferase C-terminal" evidence="4">
    <location>
        <begin position="117"/>
        <end position="331"/>
    </location>
</feature>
<keyword evidence="1 6" id="KW-0489">Methyltransferase</keyword>
<dbReference type="AlphaFoldDB" id="A0A370GI02"/>
<dbReference type="InterPro" id="IPR001077">
    <property type="entry name" value="COMT_C"/>
</dbReference>
<evidence type="ECO:0000313" key="6">
    <source>
        <dbReference type="EMBL" id="RDI43435.1"/>
    </source>
</evidence>
<comment type="caution">
    <text evidence="6">The sequence shown here is derived from an EMBL/GenBank/DDBJ whole genome shotgun (WGS) entry which is preliminary data.</text>
</comment>
<dbReference type="GO" id="GO:0032259">
    <property type="term" value="P:methylation"/>
    <property type="evidence" value="ECO:0007669"/>
    <property type="project" value="UniProtKB-KW"/>
</dbReference>
<evidence type="ECO:0000256" key="1">
    <source>
        <dbReference type="ARBA" id="ARBA00022603"/>
    </source>
</evidence>
<dbReference type="Gene3D" id="3.40.50.150">
    <property type="entry name" value="Vaccinia Virus protein VP39"/>
    <property type="match status" value="1"/>
</dbReference>
<accession>A0A370GI02</accession>
<evidence type="ECO:0000313" key="7">
    <source>
        <dbReference type="Proteomes" id="UP000254720"/>
    </source>
</evidence>
<feature type="domain" description="O-methyltransferase dimerisation" evidence="5">
    <location>
        <begin position="17"/>
        <end position="79"/>
    </location>
</feature>
<dbReference type="Gene3D" id="1.10.10.10">
    <property type="entry name" value="Winged helix-like DNA-binding domain superfamily/Winged helix DNA-binding domain"/>
    <property type="match status" value="1"/>
</dbReference>
<dbReference type="InterPro" id="IPR036388">
    <property type="entry name" value="WH-like_DNA-bd_sf"/>
</dbReference>
<evidence type="ECO:0000256" key="3">
    <source>
        <dbReference type="ARBA" id="ARBA00022691"/>
    </source>
</evidence>
<dbReference type="Proteomes" id="UP000254720">
    <property type="component" value="Unassembled WGS sequence"/>
</dbReference>
<sequence>MEKQRGYVMKIPLMLEKIMFGFVESQVLFVCHELKLFDCLIDEGPSTLDQISNHLKLPEASLERLLICAHCINLLEKEGNKYKINPEWAPFLSSKSNHYCGERFGHYFKTSYQIFGYLLSAIRENKQQWEKIGRNAKAINDINSIYTDFIYVNEQSIEAFLSTMWASGYTDSIDLCEKFSFAGYKKLIDLGGASGSFAVAAMHKNPNLDAIIVDYPQVRPYAEAKLKEHHLESRAYFYEGDIFRDALPAGDVYSIGYLLSDWPESMCVSLIQKTYARLPTNGLIVILEKLFDEDKSGPYLTAMLNLTMLFEMQGKHGSASDYVNWLEKAGFMDCQVIPSSGEKHMIIGVKKNLR</sequence>
<dbReference type="PROSITE" id="PS51683">
    <property type="entry name" value="SAM_OMT_II"/>
    <property type="match status" value="1"/>
</dbReference>
<dbReference type="InterPro" id="IPR029063">
    <property type="entry name" value="SAM-dependent_MTases_sf"/>
</dbReference>
<dbReference type="GO" id="GO:0046983">
    <property type="term" value="F:protein dimerization activity"/>
    <property type="evidence" value="ECO:0007669"/>
    <property type="project" value="InterPro"/>
</dbReference>
<dbReference type="Pfam" id="PF08100">
    <property type="entry name" value="Dimerisation"/>
    <property type="match status" value="1"/>
</dbReference>